<accession>A0A6G9YWG2</accession>
<evidence type="ECO:0000313" key="1">
    <source>
        <dbReference type="EMBL" id="QIS17173.1"/>
    </source>
</evidence>
<proteinExistence type="predicted"/>
<protein>
    <submittedName>
        <fullName evidence="1">Uncharacterized protein</fullName>
    </submittedName>
</protein>
<name>A0A6G9YWG2_9NOCA</name>
<dbReference type="AlphaFoldDB" id="A0A6G9YWG2"/>
<sequence>MAAGAVYWPRLVEARDCVFVAEFFTHSLDDLRDRFDGDKSAVERWVNAWSLQEFFLQSRTPAVDDDEVLRQFGRVLRFFWQQRLRFEYPAATFTVEVDDEIEGENGLAITFYQIRH</sequence>
<gene>
    <name evidence="1" type="ORF">F6W96_01430</name>
</gene>
<organism evidence="1 2">
    <name type="scientific">Nocardia terpenica</name>
    <dbReference type="NCBI Taxonomy" id="455432"/>
    <lineage>
        <taxon>Bacteria</taxon>
        <taxon>Bacillati</taxon>
        <taxon>Actinomycetota</taxon>
        <taxon>Actinomycetes</taxon>
        <taxon>Mycobacteriales</taxon>
        <taxon>Nocardiaceae</taxon>
        <taxon>Nocardia</taxon>
    </lineage>
</organism>
<reference evidence="1 2" key="1">
    <citation type="journal article" date="2019" name="ACS Chem. Biol.">
        <title>Identification and Mobilization of a Cryptic Antibiotic Biosynthesis Gene Locus from a Human-Pathogenic Nocardia Isolate.</title>
        <authorList>
            <person name="Herisse M."/>
            <person name="Ishida K."/>
            <person name="Porter J.L."/>
            <person name="Howden B."/>
            <person name="Hertweck C."/>
            <person name="Stinear T.P."/>
            <person name="Pidot S.J."/>
        </authorList>
    </citation>
    <scope>NUCLEOTIDE SEQUENCE [LARGE SCALE GENOMIC DNA]</scope>
    <source>
        <strain evidence="1 2">AUSMDU00012715</strain>
    </source>
</reference>
<dbReference type="Proteomes" id="UP000500953">
    <property type="component" value="Chromosome"/>
</dbReference>
<dbReference type="EMBL" id="CP046173">
    <property type="protein sequence ID" value="QIS17173.1"/>
    <property type="molecule type" value="Genomic_DNA"/>
</dbReference>
<dbReference type="RefSeq" id="WP_167484595.1">
    <property type="nucleotide sequence ID" value="NZ_CP046173.1"/>
</dbReference>
<evidence type="ECO:0000313" key="2">
    <source>
        <dbReference type="Proteomes" id="UP000500953"/>
    </source>
</evidence>